<comment type="caution">
    <text evidence="2">The sequence shown here is derived from an EMBL/GenBank/DDBJ whole genome shotgun (WGS) entry which is preliminary data.</text>
</comment>
<proteinExistence type="predicted"/>
<evidence type="ECO:0008006" key="4">
    <source>
        <dbReference type="Google" id="ProtNLM"/>
    </source>
</evidence>
<evidence type="ECO:0000313" key="2">
    <source>
        <dbReference type="EMBL" id="OGG95054.1"/>
    </source>
</evidence>
<feature type="signal peptide" evidence="1">
    <location>
        <begin position="1"/>
        <end position="21"/>
    </location>
</feature>
<reference evidence="2 3" key="1">
    <citation type="journal article" date="2016" name="Nat. Commun.">
        <title>Thousands of microbial genomes shed light on interconnected biogeochemical processes in an aquifer system.</title>
        <authorList>
            <person name="Anantharaman K."/>
            <person name="Brown C.T."/>
            <person name="Hug L.A."/>
            <person name="Sharon I."/>
            <person name="Castelle C.J."/>
            <person name="Probst A.J."/>
            <person name="Thomas B.C."/>
            <person name="Singh A."/>
            <person name="Wilkins M.J."/>
            <person name="Karaoz U."/>
            <person name="Brodie E.L."/>
            <person name="Williams K.H."/>
            <person name="Hubbard S.S."/>
            <person name="Banfield J.F."/>
        </authorList>
    </citation>
    <scope>NUCLEOTIDE SEQUENCE [LARGE SCALE GENOMIC DNA]</scope>
</reference>
<organism evidence="2 3">
    <name type="scientific">Candidatus Lambdaproteobacteria bacterium RIFOXYD2_FULL_50_16</name>
    <dbReference type="NCBI Taxonomy" id="1817772"/>
    <lineage>
        <taxon>Bacteria</taxon>
        <taxon>Pseudomonadati</taxon>
        <taxon>Pseudomonadota</taxon>
        <taxon>Candidatus Lambdaproteobacteria</taxon>
    </lineage>
</organism>
<evidence type="ECO:0000256" key="1">
    <source>
        <dbReference type="SAM" id="SignalP"/>
    </source>
</evidence>
<evidence type="ECO:0000313" key="3">
    <source>
        <dbReference type="Proteomes" id="UP000178449"/>
    </source>
</evidence>
<dbReference type="STRING" id="1817772.A2527_12550"/>
<dbReference type="Proteomes" id="UP000178449">
    <property type="component" value="Unassembled WGS sequence"/>
</dbReference>
<dbReference type="AlphaFoldDB" id="A0A1F6GAD1"/>
<protein>
    <recommendedName>
        <fullName evidence="4">DUF4412 domain-containing protein</fullName>
    </recommendedName>
</protein>
<name>A0A1F6GAD1_9PROT</name>
<gene>
    <name evidence="2" type="ORF">A2527_12550</name>
</gene>
<accession>A0A1F6GAD1</accession>
<keyword evidence="1" id="KW-0732">Signal</keyword>
<feature type="chain" id="PRO_5009524620" description="DUF4412 domain-containing protein" evidence="1">
    <location>
        <begin position="22"/>
        <end position="365"/>
    </location>
</feature>
<dbReference type="EMBL" id="MFNE01000028">
    <property type="protein sequence ID" value="OGG95054.1"/>
    <property type="molecule type" value="Genomic_DNA"/>
</dbReference>
<sequence length="365" mass="40684">MVRCLLGCVCLVLFCASPVWALNSWTLVKGDPKTSRVSVYHSFQEGVLLVAIENQGPFTCQPNRYLIFNAKTNQIRQIKASQLLFGPDFKSLVYLSVTQVGPAPAARLPRWEQEIRALSERTQASPALLEDTATIGGKTRCWQQPVLEDLEGNPKQKLEFLAANLCAEGWCNELQFEDADHLRLWAKLERGMVDLVRLNLTSGQVERIKQSKPFPYKAKNLEHAPRANLAASEKPNQQVNLAPGIRLILEQSKKAWVVKLLGPDQAPALAGQRLQEAQQAQGQGEFDLALLKAGLAHWLNAKDFDIRYFHLIALTQAGGTPFLDLEKDFAGAERKKACGRIHLDDAFKEAKQNKTFSVQFAKACP</sequence>